<dbReference type="GO" id="GO:0005275">
    <property type="term" value="F:amine transmembrane transporter activity"/>
    <property type="evidence" value="ECO:0007669"/>
    <property type="project" value="TreeGrafter"/>
</dbReference>
<feature type="domain" description="ABC transmembrane type-1" evidence="9">
    <location>
        <begin position="100"/>
        <end position="279"/>
    </location>
</feature>
<evidence type="ECO:0000256" key="3">
    <source>
        <dbReference type="ARBA" id="ARBA00022475"/>
    </source>
</evidence>
<evidence type="ECO:0000256" key="7">
    <source>
        <dbReference type="RuleBase" id="RU363032"/>
    </source>
</evidence>
<keyword evidence="6 7" id="KW-0472">Membrane</keyword>
<keyword evidence="2 7" id="KW-0813">Transport</keyword>
<keyword evidence="3" id="KW-1003">Cell membrane</keyword>
<keyword evidence="5 7" id="KW-1133">Transmembrane helix</keyword>
<feature type="region of interest" description="Disordered" evidence="8">
    <location>
        <begin position="297"/>
        <end position="317"/>
    </location>
</feature>
<comment type="subcellular location">
    <subcellularLocation>
        <location evidence="7">Cell membrane</location>
        <topology evidence="7">Multi-pass membrane protein</topology>
    </subcellularLocation>
    <subcellularLocation>
        <location evidence="1">Membrane</location>
        <topology evidence="1">Multi-pass membrane protein</topology>
    </subcellularLocation>
</comment>
<feature type="transmembrane region" description="Helical" evidence="7">
    <location>
        <begin position="219"/>
        <end position="240"/>
    </location>
</feature>
<gene>
    <name evidence="10" type="ORF">FHX47_001593</name>
</gene>
<feature type="transmembrane region" description="Helical" evidence="7">
    <location>
        <begin position="103"/>
        <end position="126"/>
    </location>
</feature>
<dbReference type="SUPFAM" id="SSF161098">
    <property type="entry name" value="MetI-like"/>
    <property type="match status" value="1"/>
</dbReference>
<dbReference type="Pfam" id="PF00528">
    <property type="entry name" value="BPD_transp_1"/>
    <property type="match status" value="1"/>
</dbReference>
<proteinExistence type="inferred from homology"/>
<dbReference type="InterPro" id="IPR000515">
    <property type="entry name" value="MetI-like"/>
</dbReference>
<evidence type="ECO:0000256" key="5">
    <source>
        <dbReference type="ARBA" id="ARBA00022989"/>
    </source>
</evidence>
<dbReference type="PANTHER" id="PTHR47737">
    <property type="entry name" value="GLYCINE BETAINE/PROLINE BETAINE TRANSPORT SYSTEM PERMEASE PROTEIN PROW"/>
    <property type="match status" value="1"/>
</dbReference>
<evidence type="ECO:0000256" key="4">
    <source>
        <dbReference type="ARBA" id="ARBA00022692"/>
    </source>
</evidence>
<reference evidence="10 11" key="1">
    <citation type="submission" date="2020-08" db="EMBL/GenBank/DDBJ databases">
        <title>Sequencing the genomes of 1000 actinobacteria strains.</title>
        <authorList>
            <person name="Klenk H.-P."/>
        </authorList>
    </citation>
    <scope>NUCLEOTIDE SEQUENCE [LARGE SCALE GENOMIC DNA]</scope>
    <source>
        <strain evidence="10 11">DSM 28238</strain>
    </source>
</reference>
<dbReference type="GO" id="GO:0015871">
    <property type="term" value="P:choline transport"/>
    <property type="evidence" value="ECO:0007669"/>
    <property type="project" value="TreeGrafter"/>
</dbReference>
<dbReference type="FunFam" id="1.10.3720.10:FF:000001">
    <property type="entry name" value="Glycine betaine ABC transporter, permease"/>
    <property type="match status" value="1"/>
</dbReference>
<feature type="transmembrane region" description="Helical" evidence="7">
    <location>
        <begin position="80"/>
        <end position="97"/>
    </location>
</feature>
<dbReference type="EMBL" id="JACIBT010000005">
    <property type="protein sequence ID" value="MBB3667970.1"/>
    <property type="molecule type" value="Genomic_DNA"/>
</dbReference>
<dbReference type="PROSITE" id="PS50928">
    <property type="entry name" value="ABC_TM1"/>
    <property type="match status" value="1"/>
</dbReference>
<dbReference type="InterPro" id="IPR035906">
    <property type="entry name" value="MetI-like_sf"/>
</dbReference>
<sequence>MIRAQEETDSGIIPRLEIGNWLETGFNWINDTFGAFFDFVESLLLTLTDDWLGVFLNWPDALLMAVIFALIGWLVRDWKLGVLSLALMAFVITVDMWENAMDTLAMVLVAAFFALVIAIPVGILAAKSQRASQVVRPIMDLMQTMPAFVWLPLVLTLFGLNVTAGVVATFIFCLPPGARFTELGIRQVDSEVVEAGYAFGSTPRQILFRIQLPLAARTIMAGVGQVIMLALSMAVIAGFVGAGGLGGEVTRAITTVDIALGFESGLSVVMLAVFLDRVTAAISGGEGILPKLLRRRRKTAPKDEQTEGAKATAATTA</sequence>
<evidence type="ECO:0000256" key="8">
    <source>
        <dbReference type="SAM" id="MobiDB-lite"/>
    </source>
</evidence>
<dbReference type="GO" id="GO:0031460">
    <property type="term" value="P:glycine betaine transport"/>
    <property type="evidence" value="ECO:0007669"/>
    <property type="project" value="TreeGrafter"/>
</dbReference>
<evidence type="ECO:0000256" key="1">
    <source>
        <dbReference type="ARBA" id="ARBA00004141"/>
    </source>
</evidence>
<protein>
    <submittedName>
        <fullName evidence="10">ABC-type proline/glycine betaine transport system permease subunit</fullName>
    </submittedName>
</protein>
<keyword evidence="11" id="KW-1185">Reference proteome</keyword>
<name>A0A7W5XLC8_9MICC</name>
<evidence type="ECO:0000313" key="11">
    <source>
        <dbReference type="Proteomes" id="UP000547528"/>
    </source>
</evidence>
<dbReference type="CDD" id="cd06261">
    <property type="entry name" value="TM_PBP2"/>
    <property type="match status" value="1"/>
</dbReference>
<dbReference type="GO" id="GO:0015226">
    <property type="term" value="F:carnitine transmembrane transporter activity"/>
    <property type="evidence" value="ECO:0007669"/>
    <property type="project" value="TreeGrafter"/>
</dbReference>
<keyword evidence="4 7" id="KW-0812">Transmembrane</keyword>
<evidence type="ECO:0000313" key="10">
    <source>
        <dbReference type="EMBL" id="MBB3667970.1"/>
    </source>
</evidence>
<evidence type="ECO:0000259" key="9">
    <source>
        <dbReference type="PROSITE" id="PS50928"/>
    </source>
</evidence>
<organism evidence="10 11">
    <name type="scientific">Garicola koreensis</name>
    <dbReference type="NCBI Taxonomy" id="1262554"/>
    <lineage>
        <taxon>Bacteria</taxon>
        <taxon>Bacillati</taxon>
        <taxon>Actinomycetota</taxon>
        <taxon>Actinomycetes</taxon>
        <taxon>Micrococcales</taxon>
        <taxon>Micrococcaceae</taxon>
        <taxon>Garicola</taxon>
    </lineage>
</organism>
<dbReference type="Proteomes" id="UP000547528">
    <property type="component" value="Unassembled WGS sequence"/>
</dbReference>
<dbReference type="GO" id="GO:0043190">
    <property type="term" value="C:ATP-binding cassette (ABC) transporter complex"/>
    <property type="evidence" value="ECO:0007669"/>
    <property type="project" value="TreeGrafter"/>
</dbReference>
<dbReference type="Gene3D" id="1.10.3720.10">
    <property type="entry name" value="MetI-like"/>
    <property type="match status" value="1"/>
</dbReference>
<feature type="transmembrane region" description="Helical" evidence="7">
    <location>
        <begin position="147"/>
        <end position="172"/>
    </location>
</feature>
<comment type="caution">
    <text evidence="10">The sequence shown here is derived from an EMBL/GenBank/DDBJ whole genome shotgun (WGS) entry which is preliminary data.</text>
</comment>
<comment type="similarity">
    <text evidence="7">Belongs to the binding-protein-dependent transport system permease family.</text>
</comment>
<dbReference type="AlphaFoldDB" id="A0A7W5XLC8"/>
<dbReference type="PANTHER" id="PTHR47737:SF1">
    <property type="entry name" value="GLYCINE BETAINE_PROLINE BETAINE TRANSPORT SYSTEM PERMEASE PROTEIN PROW"/>
    <property type="match status" value="1"/>
</dbReference>
<evidence type="ECO:0000256" key="2">
    <source>
        <dbReference type="ARBA" id="ARBA00022448"/>
    </source>
</evidence>
<dbReference type="RefSeq" id="WP_183358381.1">
    <property type="nucleotide sequence ID" value="NZ_BAABKR010000011.1"/>
</dbReference>
<accession>A0A7W5XLC8</accession>
<feature type="transmembrane region" description="Helical" evidence="7">
    <location>
        <begin position="51"/>
        <end position="73"/>
    </location>
</feature>
<evidence type="ECO:0000256" key="6">
    <source>
        <dbReference type="ARBA" id="ARBA00023136"/>
    </source>
</evidence>